<accession>A0A6G7YMK4</accession>
<dbReference type="GO" id="GO:0006355">
    <property type="term" value="P:regulation of DNA-templated transcription"/>
    <property type="evidence" value="ECO:0007669"/>
    <property type="project" value="InterPro"/>
</dbReference>
<evidence type="ECO:0000313" key="1">
    <source>
        <dbReference type="EMBL" id="QIK77973.1"/>
    </source>
</evidence>
<dbReference type="Proteomes" id="UP000503222">
    <property type="component" value="Chromosome"/>
</dbReference>
<dbReference type="KEGG" id="spii:G7077_02640"/>
<organism evidence="1 2">
    <name type="scientific">Sphingomonas piscis</name>
    <dbReference type="NCBI Taxonomy" id="2714943"/>
    <lineage>
        <taxon>Bacteria</taxon>
        <taxon>Pseudomonadati</taxon>
        <taxon>Pseudomonadota</taxon>
        <taxon>Alphaproteobacteria</taxon>
        <taxon>Sphingomonadales</taxon>
        <taxon>Sphingomonadaceae</taxon>
        <taxon>Sphingomonas</taxon>
    </lineage>
</organism>
<gene>
    <name evidence="1" type="ORF">G7077_02640</name>
</gene>
<sequence>MAEIISSGRGRPKKADEEAKRAAFTFRTTARLKDQLTAAAEKSERSIAQEIEMRLEMSFLEESLVGGPEMALFIKLLAGTVTLVELQTGKKWTEDRATWEGVSSAARFLLEGFQPQIDLDLFEKHRPAMWAFMEPAIELDRVSTKINGLKTAFLADEEMPVEVRRELEKAEAKQAELLKRVQKAAQAVFDGPLKEQEDRRAKAIDLGSEVAGKLMGKDRFNFEMGHGQGNDLRYAIGRMFVISGVVEPLDKLRPGRAMNDEDLLRGIRRIAAAIEARGAKPSEQEE</sequence>
<dbReference type="AlphaFoldDB" id="A0A6G7YMK4"/>
<dbReference type="EMBL" id="CP049869">
    <property type="protein sequence ID" value="QIK77973.1"/>
    <property type="molecule type" value="Genomic_DNA"/>
</dbReference>
<dbReference type="RefSeq" id="WP_166410368.1">
    <property type="nucleotide sequence ID" value="NZ_CP049869.1"/>
</dbReference>
<evidence type="ECO:0000313" key="2">
    <source>
        <dbReference type="Proteomes" id="UP000503222"/>
    </source>
</evidence>
<dbReference type="Gene3D" id="1.10.1220.10">
    <property type="entry name" value="Met repressor-like"/>
    <property type="match status" value="1"/>
</dbReference>
<reference evidence="1 2" key="1">
    <citation type="submission" date="2020-03" db="EMBL/GenBank/DDBJ databases">
        <title>Sphingomonas sp. nov., isolated from fish.</title>
        <authorList>
            <person name="Hyun D.-W."/>
            <person name="Bae J.-W."/>
        </authorList>
    </citation>
    <scope>NUCLEOTIDE SEQUENCE [LARGE SCALE GENOMIC DNA]</scope>
    <source>
        <strain evidence="1 2">HDW15B</strain>
    </source>
</reference>
<name>A0A6G7YMK4_9SPHN</name>
<dbReference type="SUPFAM" id="SSF47598">
    <property type="entry name" value="Ribbon-helix-helix"/>
    <property type="match status" value="1"/>
</dbReference>
<dbReference type="InterPro" id="IPR010985">
    <property type="entry name" value="Ribbon_hlx_hlx"/>
</dbReference>
<protein>
    <submittedName>
        <fullName evidence="1">Uncharacterized protein</fullName>
    </submittedName>
</protein>
<dbReference type="InterPro" id="IPR013321">
    <property type="entry name" value="Arc_rbn_hlx_hlx"/>
</dbReference>
<proteinExistence type="predicted"/>
<keyword evidence="2" id="KW-1185">Reference proteome</keyword>